<organism evidence="1 2">
    <name type="scientific">Rhodococcus sovatensis</name>
    <dbReference type="NCBI Taxonomy" id="1805840"/>
    <lineage>
        <taxon>Bacteria</taxon>
        <taxon>Bacillati</taxon>
        <taxon>Actinomycetota</taxon>
        <taxon>Actinomycetes</taxon>
        <taxon>Mycobacteriales</taxon>
        <taxon>Nocardiaceae</taxon>
        <taxon>Rhodococcus</taxon>
    </lineage>
</organism>
<dbReference type="SUPFAM" id="SSF82607">
    <property type="entry name" value="YbaB-like"/>
    <property type="match status" value="1"/>
</dbReference>
<proteinExistence type="predicted"/>
<gene>
    <name evidence="1" type="ORF">WDS16_13265</name>
</gene>
<evidence type="ECO:0000313" key="2">
    <source>
        <dbReference type="Proteomes" id="UP001432000"/>
    </source>
</evidence>
<sequence>MNDPLDDLIDRADRALSVMHDATEMLSTLRIVRRSPDGLATVTVDGSGAMVDLYLQSDLSRESATQLENSIVATAAEAAGEALRRRASVLEQMQSSLSDT</sequence>
<dbReference type="Proteomes" id="UP001432000">
    <property type="component" value="Chromosome"/>
</dbReference>
<name>A0ABZ2PVW7_9NOCA</name>
<dbReference type="Gene3D" id="3.30.1310.10">
    <property type="entry name" value="Nucleoid-associated protein YbaB-like domain"/>
    <property type="match status" value="1"/>
</dbReference>
<dbReference type="InterPro" id="IPR036894">
    <property type="entry name" value="YbaB-like_sf"/>
</dbReference>
<accession>A0ABZ2PVW7</accession>
<evidence type="ECO:0000313" key="1">
    <source>
        <dbReference type="EMBL" id="WXG71363.1"/>
    </source>
</evidence>
<reference evidence="1 2" key="1">
    <citation type="submission" date="2024-03" db="EMBL/GenBank/DDBJ databases">
        <title>Natural products discovery in diverse microorganisms through a two-stage MS feature dereplication strategy.</title>
        <authorList>
            <person name="Zhang R."/>
        </authorList>
    </citation>
    <scope>NUCLEOTIDE SEQUENCE [LARGE SCALE GENOMIC DNA]</scope>
    <source>
        <strain evidence="1 2">18930</strain>
    </source>
</reference>
<dbReference type="InterPro" id="IPR004401">
    <property type="entry name" value="YbaB/EbfC"/>
</dbReference>
<protein>
    <submittedName>
        <fullName evidence="1">YbaB/EbfC family nucleoid-associated protein</fullName>
    </submittedName>
</protein>
<dbReference type="Pfam" id="PF02575">
    <property type="entry name" value="YbaB_DNA_bd"/>
    <property type="match status" value="1"/>
</dbReference>
<dbReference type="RefSeq" id="WP_338893093.1">
    <property type="nucleotide sequence ID" value="NZ_CP147846.1"/>
</dbReference>
<dbReference type="EMBL" id="CP147846">
    <property type="protein sequence ID" value="WXG71363.1"/>
    <property type="molecule type" value="Genomic_DNA"/>
</dbReference>
<keyword evidence="2" id="KW-1185">Reference proteome</keyword>